<reference evidence="1" key="2">
    <citation type="journal article" date="2015" name="Fish Shellfish Immunol.">
        <title>Early steps in the European eel (Anguilla anguilla)-Vibrio vulnificus interaction in the gills: Role of the RtxA13 toxin.</title>
        <authorList>
            <person name="Callol A."/>
            <person name="Pajuelo D."/>
            <person name="Ebbesson L."/>
            <person name="Teles M."/>
            <person name="MacKenzie S."/>
            <person name="Amaro C."/>
        </authorList>
    </citation>
    <scope>NUCLEOTIDE SEQUENCE</scope>
</reference>
<accession>A0A0E9WWB0</accession>
<sequence>MCYTFFSSKMHFGHLHTDCPTQTIQKQKQKKGSYSDKQSLTLKHVTFFICF</sequence>
<protein>
    <submittedName>
        <fullName evidence="1">Uncharacterized protein</fullName>
    </submittedName>
</protein>
<organism evidence="1">
    <name type="scientific">Anguilla anguilla</name>
    <name type="common">European freshwater eel</name>
    <name type="synonym">Muraena anguilla</name>
    <dbReference type="NCBI Taxonomy" id="7936"/>
    <lineage>
        <taxon>Eukaryota</taxon>
        <taxon>Metazoa</taxon>
        <taxon>Chordata</taxon>
        <taxon>Craniata</taxon>
        <taxon>Vertebrata</taxon>
        <taxon>Euteleostomi</taxon>
        <taxon>Actinopterygii</taxon>
        <taxon>Neopterygii</taxon>
        <taxon>Teleostei</taxon>
        <taxon>Anguilliformes</taxon>
        <taxon>Anguillidae</taxon>
        <taxon>Anguilla</taxon>
    </lineage>
</organism>
<reference evidence="1" key="1">
    <citation type="submission" date="2014-11" db="EMBL/GenBank/DDBJ databases">
        <authorList>
            <person name="Amaro Gonzalez C."/>
        </authorList>
    </citation>
    <scope>NUCLEOTIDE SEQUENCE</scope>
</reference>
<dbReference type="AlphaFoldDB" id="A0A0E9WWB0"/>
<evidence type="ECO:0000313" key="1">
    <source>
        <dbReference type="EMBL" id="JAH94654.1"/>
    </source>
</evidence>
<dbReference type="EMBL" id="GBXM01013923">
    <property type="protein sequence ID" value="JAH94654.1"/>
    <property type="molecule type" value="Transcribed_RNA"/>
</dbReference>
<name>A0A0E9WWB0_ANGAN</name>
<proteinExistence type="predicted"/>